<evidence type="ECO:0000259" key="3">
    <source>
        <dbReference type="Pfam" id="PF18962"/>
    </source>
</evidence>
<dbReference type="NCBIfam" id="TIGR04183">
    <property type="entry name" value="Por_Secre_tail"/>
    <property type="match status" value="1"/>
</dbReference>
<comment type="caution">
    <text evidence="4">The sequence shown here is derived from an EMBL/GenBank/DDBJ whole genome shotgun (WGS) entry which is preliminary data.</text>
</comment>
<dbReference type="InterPro" id="IPR026444">
    <property type="entry name" value="Secre_tail"/>
</dbReference>
<evidence type="ECO:0000313" key="5">
    <source>
        <dbReference type="Proteomes" id="UP000289792"/>
    </source>
</evidence>
<organism evidence="4 5">
    <name type="scientific">Gelidibacter gilvus</name>
    <dbReference type="NCBI Taxonomy" id="59602"/>
    <lineage>
        <taxon>Bacteria</taxon>
        <taxon>Pseudomonadati</taxon>
        <taxon>Bacteroidota</taxon>
        <taxon>Flavobacteriia</taxon>
        <taxon>Flavobacteriales</taxon>
        <taxon>Flavobacteriaceae</taxon>
        <taxon>Gelidibacter</taxon>
    </lineage>
</organism>
<keyword evidence="1 2" id="KW-0732">Signal</keyword>
<evidence type="ECO:0000256" key="1">
    <source>
        <dbReference type="ARBA" id="ARBA00022729"/>
    </source>
</evidence>
<feature type="domain" description="Secretion system C-terminal sorting" evidence="3">
    <location>
        <begin position="86"/>
        <end position="156"/>
    </location>
</feature>
<protein>
    <submittedName>
        <fullName evidence="4">T9SS type A sorting domain-containing protein</fullName>
    </submittedName>
</protein>
<reference evidence="4 5" key="1">
    <citation type="submission" date="2019-01" db="EMBL/GenBank/DDBJ databases">
        <title>Genome sequence of the Antarctic species Gelidibacter gilvus ACAM 158(T).</title>
        <authorList>
            <person name="Bowman J.P."/>
        </authorList>
    </citation>
    <scope>NUCLEOTIDE SEQUENCE [LARGE SCALE GENOMIC DNA]</scope>
    <source>
        <strain evidence="4 5">IC158</strain>
    </source>
</reference>
<accession>A0A4Q0XBX2</accession>
<feature type="chain" id="PRO_5020368817" evidence="2">
    <location>
        <begin position="19"/>
        <end position="161"/>
    </location>
</feature>
<proteinExistence type="predicted"/>
<evidence type="ECO:0000313" key="4">
    <source>
        <dbReference type="EMBL" id="RXJ44453.1"/>
    </source>
</evidence>
<dbReference type="EMBL" id="SDDZ01000017">
    <property type="protein sequence ID" value="RXJ44453.1"/>
    <property type="molecule type" value="Genomic_DNA"/>
</dbReference>
<feature type="signal peptide" evidence="2">
    <location>
        <begin position="1"/>
        <end position="18"/>
    </location>
</feature>
<dbReference type="Proteomes" id="UP000289792">
    <property type="component" value="Unassembled WGS sequence"/>
</dbReference>
<sequence length="161" mass="17647">MKKLLLLLCLMVGHGIHAQTIENHTFATAGGALTTDSSNLQFTIGEPIIGLTGSTPSLDQGFWAIFSAQHTLGTNIITLKSSEITVYPNPVSNYLNIRMNHTYPYKVTLLNMLGQKIMKMDMTNGASNAQINLSTLDSGNYIMLLSIAELKIYKSIKIIKN</sequence>
<dbReference type="OrthoDB" id="657352at2"/>
<evidence type="ECO:0000256" key="2">
    <source>
        <dbReference type="SAM" id="SignalP"/>
    </source>
</evidence>
<dbReference type="AlphaFoldDB" id="A0A4Q0XBX2"/>
<name>A0A4Q0XBX2_9FLAO</name>
<dbReference type="Pfam" id="PF18962">
    <property type="entry name" value="Por_Secre_tail"/>
    <property type="match status" value="1"/>
</dbReference>
<gene>
    <name evidence="4" type="ORF">ESZ48_17460</name>
</gene>
<dbReference type="RefSeq" id="WP_129018792.1">
    <property type="nucleotide sequence ID" value="NZ_SDDZ01000017.1"/>
</dbReference>
<keyword evidence="5" id="KW-1185">Reference proteome</keyword>